<reference evidence="1" key="1">
    <citation type="submission" date="2020-02" db="EMBL/GenBank/DDBJ databases">
        <authorList>
            <person name="Meier V. D."/>
        </authorList>
    </citation>
    <scope>NUCLEOTIDE SEQUENCE</scope>
    <source>
        <strain evidence="1">AVDCRST_MAG93</strain>
    </source>
</reference>
<accession>A0A6J4IDC8</accession>
<proteinExistence type="predicted"/>
<name>A0A6J4IDC8_9CHLR</name>
<gene>
    <name evidence="1" type="ORF">AVDCRST_MAG93-1578</name>
</gene>
<evidence type="ECO:0008006" key="2">
    <source>
        <dbReference type="Google" id="ProtNLM"/>
    </source>
</evidence>
<dbReference type="EMBL" id="CADCTR010000533">
    <property type="protein sequence ID" value="CAA9247125.1"/>
    <property type="molecule type" value="Genomic_DNA"/>
</dbReference>
<dbReference type="AlphaFoldDB" id="A0A6J4IDC8"/>
<organism evidence="1">
    <name type="scientific">uncultured Chloroflexia bacterium</name>
    <dbReference type="NCBI Taxonomy" id="1672391"/>
    <lineage>
        <taxon>Bacteria</taxon>
        <taxon>Bacillati</taxon>
        <taxon>Chloroflexota</taxon>
        <taxon>Chloroflexia</taxon>
        <taxon>environmental samples</taxon>
    </lineage>
</organism>
<protein>
    <recommendedName>
        <fullName evidence="2">DUF429 domain-containing protein</fullName>
    </recommendedName>
</protein>
<sequence length="250" mass="27032">MTVISVDLAHTSYRNIGIAVLTSGADGISCELVRMTASGAPQPATLAQFLSELCADKQSKVLFIDGPQGWKAPDNGVLHSRVCERELNTPAKTGLPGNVLPATYEPFVTFSIRVFDCLTALGWSRLGSENTQPPDSERLLVESFPSSAWRALGVPSLPSRRRARQSDLDNGLEALSGMFDLRVSDEPSHDELQALVAGLAGIYVERGDYRAECEVAGVSPFKLAGSWREGLIVNVRRLHEPSARGARDPE</sequence>
<evidence type="ECO:0000313" key="1">
    <source>
        <dbReference type="EMBL" id="CAA9247125.1"/>
    </source>
</evidence>